<accession>A0AAE2C361</accession>
<comment type="caution">
    <text evidence="1">The sequence shown here is derived from an EMBL/GenBank/DDBJ whole genome shotgun (WGS) entry which is preliminary data.</text>
</comment>
<reference evidence="1" key="2">
    <citation type="journal article" date="2024" name="Plant">
        <title>Genomic evolution and insights into agronomic trait innovations of Sesamum species.</title>
        <authorList>
            <person name="Miao H."/>
            <person name="Wang L."/>
            <person name="Qu L."/>
            <person name="Liu H."/>
            <person name="Sun Y."/>
            <person name="Le M."/>
            <person name="Wang Q."/>
            <person name="Wei S."/>
            <person name="Zheng Y."/>
            <person name="Lin W."/>
            <person name="Duan Y."/>
            <person name="Cao H."/>
            <person name="Xiong S."/>
            <person name="Wang X."/>
            <person name="Wei L."/>
            <person name="Li C."/>
            <person name="Ma Q."/>
            <person name="Ju M."/>
            <person name="Zhao R."/>
            <person name="Li G."/>
            <person name="Mu C."/>
            <person name="Tian Q."/>
            <person name="Mei H."/>
            <person name="Zhang T."/>
            <person name="Gao T."/>
            <person name="Zhang H."/>
        </authorList>
    </citation>
    <scope>NUCLEOTIDE SEQUENCE</scope>
    <source>
        <strain evidence="1">K16</strain>
    </source>
</reference>
<dbReference type="InterPro" id="IPR004993">
    <property type="entry name" value="GH3"/>
</dbReference>
<dbReference type="PANTHER" id="PTHR31901">
    <property type="entry name" value="GH3 DOMAIN-CONTAINING PROTEIN"/>
    <property type="match status" value="1"/>
</dbReference>
<dbReference type="PANTHER" id="PTHR31901:SF18">
    <property type="entry name" value="INDOLE-3-ACETIC ACID-AMIDO SYNTHETASE GH3.9-RELATED"/>
    <property type="match status" value="1"/>
</dbReference>
<sequence length="128" mass="14494">MLDLIGPPHPDLAEEIEDICSQTTSWKGIICRLWPYAKYIEAVVTGSMSQYVPALKYYSDEKLPLVCPMYASSECYFGVNVNPLCEPSEVSFTLMPNMGYFEFIRWGKTGQLFDGFLEEERRGRGASA</sequence>
<dbReference type="EMBL" id="JACGWL010000002">
    <property type="protein sequence ID" value="KAK4407030.1"/>
    <property type="molecule type" value="Genomic_DNA"/>
</dbReference>
<dbReference type="AlphaFoldDB" id="A0AAE2C361"/>
<keyword evidence="2" id="KW-1185">Reference proteome</keyword>
<protein>
    <submittedName>
        <fullName evidence="1">Indole-3-acetic acid-amido synthetase GH3.9</fullName>
    </submittedName>
</protein>
<evidence type="ECO:0000313" key="2">
    <source>
        <dbReference type="Proteomes" id="UP001289374"/>
    </source>
</evidence>
<name>A0AAE2C361_9LAMI</name>
<dbReference type="GO" id="GO:0005737">
    <property type="term" value="C:cytoplasm"/>
    <property type="evidence" value="ECO:0007669"/>
    <property type="project" value="TreeGrafter"/>
</dbReference>
<proteinExistence type="predicted"/>
<reference evidence="1" key="1">
    <citation type="submission" date="2020-06" db="EMBL/GenBank/DDBJ databases">
        <authorList>
            <person name="Li T."/>
            <person name="Hu X."/>
            <person name="Zhang T."/>
            <person name="Song X."/>
            <person name="Zhang H."/>
            <person name="Dai N."/>
            <person name="Sheng W."/>
            <person name="Hou X."/>
            <person name="Wei L."/>
        </authorList>
    </citation>
    <scope>NUCLEOTIDE SEQUENCE</scope>
    <source>
        <strain evidence="1">K16</strain>
        <tissue evidence="1">Leaf</tissue>
    </source>
</reference>
<dbReference type="GO" id="GO:0016881">
    <property type="term" value="F:acid-amino acid ligase activity"/>
    <property type="evidence" value="ECO:0007669"/>
    <property type="project" value="TreeGrafter"/>
</dbReference>
<dbReference type="Proteomes" id="UP001289374">
    <property type="component" value="Unassembled WGS sequence"/>
</dbReference>
<gene>
    <name evidence="1" type="ORF">Sango_0284000</name>
</gene>
<organism evidence="1 2">
    <name type="scientific">Sesamum angolense</name>
    <dbReference type="NCBI Taxonomy" id="2727404"/>
    <lineage>
        <taxon>Eukaryota</taxon>
        <taxon>Viridiplantae</taxon>
        <taxon>Streptophyta</taxon>
        <taxon>Embryophyta</taxon>
        <taxon>Tracheophyta</taxon>
        <taxon>Spermatophyta</taxon>
        <taxon>Magnoliopsida</taxon>
        <taxon>eudicotyledons</taxon>
        <taxon>Gunneridae</taxon>
        <taxon>Pentapetalae</taxon>
        <taxon>asterids</taxon>
        <taxon>lamiids</taxon>
        <taxon>Lamiales</taxon>
        <taxon>Pedaliaceae</taxon>
        <taxon>Sesamum</taxon>
    </lineage>
</organism>
<dbReference type="Pfam" id="PF03321">
    <property type="entry name" value="GH3"/>
    <property type="match status" value="1"/>
</dbReference>
<evidence type="ECO:0000313" key="1">
    <source>
        <dbReference type="EMBL" id="KAK4407030.1"/>
    </source>
</evidence>